<dbReference type="InterPro" id="IPR000477">
    <property type="entry name" value="RT_dom"/>
</dbReference>
<dbReference type="InterPro" id="IPR043128">
    <property type="entry name" value="Rev_trsase/Diguanyl_cyclase"/>
</dbReference>
<organism evidence="2 3">
    <name type="scientific">Parasitella parasitica</name>
    <dbReference type="NCBI Taxonomy" id="35722"/>
    <lineage>
        <taxon>Eukaryota</taxon>
        <taxon>Fungi</taxon>
        <taxon>Fungi incertae sedis</taxon>
        <taxon>Mucoromycota</taxon>
        <taxon>Mucoromycotina</taxon>
        <taxon>Mucoromycetes</taxon>
        <taxon>Mucorales</taxon>
        <taxon>Mucorineae</taxon>
        <taxon>Mucoraceae</taxon>
        <taxon>Parasitella</taxon>
    </lineage>
</organism>
<evidence type="ECO:0000259" key="1">
    <source>
        <dbReference type="Pfam" id="PF00078"/>
    </source>
</evidence>
<dbReference type="EMBL" id="LN726620">
    <property type="protein sequence ID" value="CEP11599.1"/>
    <property type="molecule type" value="Genomic_DNA"/>
</dbReference>
<dbReference type="PANTHER" id="PTHR33064:SF37">
    <property type="entry name" value="RIBONUCLEASE H"/>
    <property type="match status" value="1"/>
</dbReference>
<keyword evidence="3" id="KW-1185">Reference proteome</keyword>
<dbReference type="CDD" id="cd01647">
    <property type="entry name" value="RT_LTR"/>
    <property type="match status" value="1"/>
</dbReference>
<name>A0A0B7N9E3_9FUNG</name>
<evidence type="ECO:0000313" key="2">
    <source>
        <dbReference type="EMBL" id="CEP11599.1"/>
    </source>
</evidence>
<dbReference type="OrthoDB" id="2204488at2759"/>
<dbReference type="SUPFAM" id="SSF56672">
    <property type="entry name" value="DNA/RNA polymerases"/>
    <property type="match status" value="1"/>
</dbReference>
<protein>
    <recommendedName>
        <fullName evidence="1">Reverse transcriptase domain-containing protein</fullName>
    </recommendedName>
</protein>
<reference evidence="2 3" key="1">
    <citation type="submission" date="2014-09" db="EMBL/GenBank/DDBJ databases">
        <authorList>
            <person name="Ellenberger Sabrina"/>
        </authorList>
    </citation>
    <scope>NUCLEOTIDE SEQUENCE [LARGE SCALE GENOMIC DNA]</scope>
    <source>
        <strain evidence="2 3">CBS 412.66</strain>
    </source>
</reference>
<dbReference type="PANTHER" id="PTHR33064">
    <property type="entry name" value="POL PROTEIN"/>
    <property type="match status" value="1"/>
</dbReference>
<dbReference type="InterPro" id="IPR043502">
    <property type="entry name" value="DNA/RNA_pol_sf"/>
</dbReference>
<dbReference type="Proteomes" id="UP000054107">
    <property type="component" value="Unassembled WGS sequence"/>
</dbReference>
<gene>
    <name evidence="2" type="primary">PARPA_05473.1 scaffold 18423</name>
</gene>
<dbReference type="InterPro" id="IPR051320">
    <property type="entry name" value="Viral_Replic_Matur_Polypro"/>
</dbReference>
<dbReference type="Pfam" id="PF00078">
    <property type="entry name" value="RVT_1"/>
    <property type="match status" value="1"/>
</dbReference>
<dbReference type="Gene3D" id="3.10.10.10">
    <property type="entry name" value="HIV Type 1 Reverse Transcriptase, subunit A, domain 1"/>
    <property type="match status" value="1"/>
</dbReference>
<evidence type="ECO:0000313" key="3">
    <source>
        <dbReference type="Proteomes" id="UP000054107"/>
    </source>
</evidence>
<proteinExistence type="predicted"/>
<accession>A0A0B7N9E3</accession>
<dbReference type="STRING" id="35722.A0A0B7N9E3"/>
<dbReference type="AlphaFoldDB" id="A0A0B7N9E3"/>
<dbReference type="Gene3D" id="3.30.70.270">
    <property type="match status" value="2"/>
</dbReference>
<sequence>MKNTCCNLPGSTIKLTTKPGCVAYRAQYPLPEAYREAVAAQIKTWLDEGVICRAKSHVEYNSPLLCVKKKNNDGEYTFEKPRVVCDVRQLNSILVVDDKQQLPLISSIHERIGDKTIHSCLDIHACFTSYGILPSDSHKFSFTCPFTNIQYSHLKSAYGIRHVGAVVTRTLQNLIADLNQTNPFSDDGNYTAVCYVDDVVLSSRGSLADHCELVSEVIRRLTKANLVLNPDKVVFAQQSIHLLGWSVVKGKLVPDPRKVANVAAWGSITTGKQLASFLGLLSFFRSSIPCYSRLTRDLDSLKCFKDLAPVWTKSHDDAIRNLKAAAMEWHH</sequence>
<feature type="domain" description="Reverse transcriptase" evidence="1">
    <location>
        <begin position="68"/>
        <end position="246"/>
    </location>
</feature>